<reference evidence="2" key="1">
    <citation type="submission" date="2020-05" db="EMBL/GenBank/DDBJ databases">
        <authorList>
            <person name="Chiriac C."/>
            <person name="Salcher M."/>
            <person name="Ghai R."/>
            <person name="Kavagutti S V."/>
        </authorList>
    </citation>
    <scope>NUCLEOTIDE SEQUENCE</scope>
</reference>
<evidence type="ECO:0000256" key="1">
    <source>
        <dbReference type="SAM" id="Phobius"/>
    </source>
</evidence>
<dbReference type="EMBL" id="CAESAO010000184">
    <property type="protein sequence ID" value="CAB4347029.1"/>
    <property type="molecule type" value="Genomic_DNA"/>
</dbReference>
<dbReference type="Gene3D" id="3.40.30.10">
    <property type="entry name" value="Glutaredoxin"/>
    <property type="match status" value="1"/>
</dbReference>
<feature type="transmembrane region" description="Helical" evidence="1">
    <location>
        <begin position="21"/>
        <end position="37"/>
    </location>
</feature>
<proteinExistence type="predicted"/>
<keyword evidence="1" id="KW-0812">Transmembrane</keyword>
<gene>
    <name evidence="2" type="ORF">UFOPK3522_01545</name>
</gene>
<dbReference type="SUPFAM" id="SSF52833">
    <property type="entry name" value="Thioredoxin-like"/>
    <property type="match status" value="1"/>
</dbReference>
<organism evidence="2">
    <name type="scientific">freshwater metagenome</name>
    <dbReference type="NCBI Taxonomy" id="449393"/>
    <lineage>
        <taxon>unclassified sequences</taxon>
        <taxon>metagenomes</taxon>
        <taxon>ecological metagenomes</taxon>
    </lineage>
</organism>
<keyword evidence="1" id="KW-1133">Transmembrane helix</keyword>
<name>A0A6J6A0L3_9ZZZZ</name>
<evidence type="ECO:0000313" key="2">
    <source>
        <dbReference type="EMBL" id="CAB4347029.1"/>
    </source>
</evidence>
<protein>
    <submittedName>
        <fullName evidence="2">Unannotated protein</fullName>
    </submittedName>
</protein>
<keyword evidence="1" id="KW-0472">Membrane</keyword>
<dbReference type="InterPro" id="IPR036249">
    <property type="entry name" value="Thioredoxin-like_sf"/>
</dbReference>
<accession>A0A6J6A0L3</accession>
<sequence length="216" mass="22125">MSDRLPIKPGPPAAAKTRLPGIFLVAALILLIAYVTYNTATGERGSSTGPAVGTPMVQFAAPLVNSALVGDVNVTQRSAGATTARAACDLSSPAILNSCQLVKRQPAALVFINSAEGRCADTLDRVIAAAAKYPGIRVAGIVIAGDRAEARRLAASHRWKIPLGEDRDGALANLYGVAVCPQTVYLRAGGVVDAVSVGESDPSALDARLSALIGPN</sequence>
<dbReference type="AlphaFoldDB" id="A0A6J6A0L3"/>